<dbReference type="EMBL" id="CAJHJT010000034">
    <property type="protein sequence ID" value="CAD7004249.1"/>
    <property type="molecule type" value="Genomic_DNA"/>
</dbReference>
<keyword evidence="2" id="KW-1185">Reference proteome</keyword>
<comment type="caution">
    <text evidence="1">The sequence shown here is derived from an EMBL/GenBank/DDBJ whole genome shotgun (WGS) entry which is preliminary data.</text>
</comment>
<proteinExistence type="predicted"/>
<evidence type="ECO:0000313" key="1">
    <source>
        <dbReference type="EMBL" id="CAD7004249.1"/>
    </source>
</evidence>
<evidence type="ECO:0000313" key="2">
    <source>
        <dbReference type="Proteomes" id="UP000606786"/>
    </source>
</evidence>
<accession>A0A811UYF8</accession>
<protein>
    <submittedName>
        <fullName evidence="1">(Mediterranean fruit fly) hypothetical protein</fullName>
    </submittedName>
</protein>
<reference evidence="1" key="1">
    <citation type="submission" date="2020-11" db="EMBL/GenBank/DDBJ databases">
        <authorList>
            <person name="Whitehead M."/>
        </authorList>
    </citation>
    <scope>NUCLEOTIDE SEQUENCE</scope>
    <source>
        <strain evidence="1">EGII</strain>
    </source>
</reference>
<gene>
    <name evidence="1" type="ORF">CCAP1982_LOCUS12669</name>
</gene>
<sequence>MELNECGSISESAMNATTTTTTTTTTTKTTAIYVCCLSARDIIGVLQQSATTATTTTTTTTATTIPIKRLNMAIAPSVCINKTFHQLLWHKSTRRPTADRCNIVADVLSPPFIGSTAPKRRRKMMQQMQHDADDVYVDAT</sequence>
<dbReference type="Proteomes" id="UP000606786">
    <property type="component" value="Unassembled WGS sequence"/>
</dbReference>
<name>A0A811UYF8_CERCA</name>
<dbReference type="AlphaFoldDB" id="A0A811UYF8"/>
<organism evidence="1 2">
    <name type="scientific">Ceratitis capitata</name>
    <name type="common">Mediterranean fruit fly</name>
    <name type="synonym">Tephritis capitata</name>
    <dbReference type="NCBI Taxonomy" id="7213"/>
    <lineage>
        <taxon>Eukaryota</taxon>
        <taxon>Metazoa</taxon>
        <taxon>Ecdysozoa</taxon>
        <taxon>Arthropoda</taxon>
        <taxon>Hexapoda</taxon>
        <taxon>Insecta</taxon>
        <taxon>Pterygota</taxon>
        <taxon>Neoptera</taxon>
        <taxon>Endopterygota</taxon>
        <taxon>Diptera</taxon>
        <taxon>Brachycera</taxon>
        <taxon>Muscomorpha</taxon>
        <taxon>Tephritoidea</taxon>
        <taxon>Tephritidae</taxon>
        <taxon>Ceratitis</taxon>
        <taxon>Ceratitis</taxon>
    </lineage>
</organism>